<dbReference type="InterPro" id="IPR026634">
    <property type="entry name" value="TPST-like"/>
</dbReference>
<dbReference type="GO" id="GO:0005794">
    <property type="term" value="C:Golgi apparatus"/>
    <property type="evidence" value="ECO:0007669"/>
    <property type="project" value="UniProtKB-ARBA"/>
</dbReference>
<feature type="non-terminal residue" evidence="2">
    <location>
        <position position="1"/>
    </location>
</feature>
<proteinExistence type="predicted"/>
<accession>T1AH07</accession>
<comment type="caution">
    <text evidence="2">The sequence shown here is derived from an EMBL/GenBank/DDBJ whole genome shotgun (WGS) entry which is preliminary data.</text>
</comment>
<name>T1AH07_9ZZZZ</name>
<dbReference type="PANTHER" id="PTHR12788:SF10">
    <property type="entry name" value="PROTEIN-TYROSINE SULFOTRANSFERASE"/>
    <property type="match status" value="1"/>
</dbReference>
<evidence type="ECO:0000256" key="1">
    <source>
        <dbReference type="ARBA" id="ARBA00022679"/>
    </source>
</evidence>
<evidence type="ECO:0000313" key="2">
    <source>
        <dbReference type="EMBL" id="EQD56462.1"/>
    </source>
</evidence>
<dbReference type="Pfam" id="PF13469">
    <property type="entry name" value="Sulfotransfer_3"/>
    <property type="match status" value="1"/>
</dbReference>
<protein>
    <submittedName>
        <fullName evidence="2">TPR/sulfotransferase domain protein</fullName>
    </submittedName>
</protein>
<dbReference type="EMBL" id="AUZZ01003620">
    <property type="protein sequence ID" value="EQD56462.1"/>
    <property type="molecule type" value="Genomic_DNA"/>
</dbReference>
<sequence length="193" mass="22587">ECARLGEKVTSAKPDVYRHGRRFFIDKWPSNFRDLGFIHLILPNARIIDARREPMACCFSNFKQLFPPGAGPEFVYSFEDIARYYRMYLDLMGHWDAVLSGKILRIQHEELVTNFPATVRRLLEFCRLEPEPACFEFHKTERAVHTPSAEQVRQPINRAGLDHWRHFEPWLAPLQEALVRFEVMSPDTPACGR</sequence>
<dbReference type="Gene3D" id="3.40.50.300">
    <property type="entry name" value="P-loop containing nucleotide triphosphate hydrolases"/>
    <property type="match status" value="1"/>
</dbReference>
<gene>
    <name evidence="2" type="ORF">B2A_05241</name>
</gene>
<dbReference type="SUPFAM" id="SSF52540">
    <property type="entry name" value="P-loop containing nucleoside triphosphate hydrolases"/>
    <property type="match status" value="1"/>
</dbReference>
<reference evidence="2" key="2">
    <citation type="journal article" date="2014" name="ISME J.">
        <title>Microbial stratification in low pH oxic and suboxic macroscopic growths along an acid mine drainage.</title>
        <authorList>
            <person name="Mendez-Garcia C."/>
            <person name="Mesa V."/>
            <person name="Sprenger R.R."/>
            <person name="Richter M."/>
            <person name="Diez M.S."/>
            <person name="Solano J."/>
            <person name="Bargiela R."/>
            <person name="Golyshina O.V."/>
            <person name="Manteca A."/>
            <person name="Ramos J.L."/>
            <person name="Gallego J.R."/>
            <person name="Llorente I."/>
            <person name="Martins Dos Santos V.A."/>
            <person name="Jensen O.N."/>
            <person name="Pelaez A.I."/>
            <person name="Sanchez J."/>
            <person name="Ferrer M."/>
        </authorList>
    </citation>
    <scope>NUCLEOTIDE SEQUENCE</scope>
</reference>
<dbReference type="GO" id="GO:0008476">
    <property type="term" value="F:protein-tyrosine sulfotransferase activity"/>
    <property type="evidence" value="ECO:0007669"/>
    <property type="project" value="InterPro"/>
</dbReference>
<dbReference type="PANTHER" id="PTHR12788">
    <property type="entry name" value="PROTEIN-TYROSINE SULFOTRANSFERASE 2"/>
    <property type="match status" value="1"/>
</dbReference>
<dbReference type="AlphaFoldDB" id="T1AH07"/>
<dbReference type="InterPro" id="IPR027417">
    <property type="entry name" value="P-loop_NTPase"/>
</dbReference>
<organism evidence="2">
    <name type="scientific">mine drainage metagenome</name>
    <dbReference type="NCBI Taxonomy" id="410659"/>
    <lineage>
        <taxon>unclassified sequences</taxon>
        <taxon>metagenomes</taxon>
        <taxon>ecological metagenomes</taxon>
    </lineage>
</organism>
<keyword evidence="1 2" id="KW-0808">Transferase</keyword>
<reference evidence="2" key="1">
    <citation type="submission" date="2013-08" db="EMBL/GenBank/DDBJ databases">
        <authorList>
            <person name="Mendez C."/>
            <person name="Richter M."/>
            <person name="Ferrer M."/>
            <person name="Sanchez J."/>
        </authorList>
    </citation>
    <scope>NUCLEOTIDE SEQUENCE</scope>
</reference>